<dbReference type="GO" id="GO:0008993">
    <property type="term" value="F:rhamnulokinase activity"/>
    <property type="evidence" value="ECO:0007669"/>
    <property type="project" value="UniProtKB-EC"/>
</dbReference>
<evidence type="ECO:0000259" key="8">
    <source>
        <dbReference type="Pfam" id="PF00370"/>
    </source>
</evidence>
<dbReference type="InterPro" id="IPR043129">
    <property type="entry name" value="ATPase_NBD"/>
</dbReference>
<keyword evidence="3" id="KW-0547">Nucleotide-binding</keyword>
<gene>
    <name evidence="10" type="ORF">QF030_007087</name>
</gene>
<proteinExistence type="inferred from homology"/>
<dbReference type="InterPro" id="IPR013449">
    <property type="entry name" value="Rhamnulokinase"/>
</dbReference>
<keyword evidence="4" id="KW-0418">Kinase</keyword>
<keyword evidence="6" id="KW-1015">Disulfide bond</keyword>
<evidence type="ECO:0000256" key="4">
    <source>
        <dbReference type="ARBA" id="ARBA00022777"/>
    </source>
</evidence>
<dbReference type="InterPro" id="IPR018484">
    <property type="entry name" value="FGGY_N"/>
</dbReference>
<dbReference type="Gene3D" id="3.30.420.40">
    <property type="match status" value="2"/>
</dbReference>
<evidence type="ECO:0000256" key="5">
    <source>
        <dbReference type="ARBA" id="ARBA00022840"/>
    </source>
</evidence>
<keyword evidence="11" id="KW-1185">Reference proteome</keyword>
<evidence type="ECO:0000313" key="11">
    <source>
        <dbReference type="Proteomes" id="UP001230654"/>
    </source>
</evidence>
<organism evidence="10 11">
    <name type="scientific">Streptomyces rishiriensis</name>
    <dbReference type="NCBI Taxonomy" id="68264"/>
    <lineage>
        <taxon>Bacteria</taxon>
        <taxon>Bacillati</taxon>
        <taxon>Actinomycetota</taxon>
        <taxon>Actinomycetes</taxon>
        <taxon>Kitasatosporales</taxon>
        <taxon>Streptomycetaceae</taxon>
        <taxon>Streptomyces</taxon>
    </lineage>
</organism>
<dbReference type="InterPro" id="IPR018485">
    <property type="entry name" value="FGGY_C"/>
</dbReference>
<sequence>MTAVRSYAAVDLGASSGRVMVGRVGPDSLELAEAHRFPNRPVRVPEGLRWDVLSLYAGVLAGLRAAGRVDSVGIDSWAVDYGLLDADGALLGNPVHYRDARTEGVAEKVWATVPAAELYAATGLQYAPFNTLYQLTAARDTRQLAHARRLLLIPDLLTYWLTGEQGTELTNASTTQLIDPATGDWSYGVAARLGIDLELFAPLRRPGDPAGLLRAEVLEETGLTGPVPVTTVGSHDTASAVAAVPATGERFAYICTGTWSLAGLELTAPVLTEESRAANFTNELGLDGTVRYLRNIMGLWLLQECLRAWGDPDLGGLLREAAAVPALRSVVDAGDAAFLAPGRMPERIAEACRASGQPVPASSAEITRCILDSLALAHRRAIAQAQRLADHPVDVVHIVGGGTRNALLCQLTADACGLPVVAGPTEAAALGNVLVQARTHGLVGDRADLRRLLARTQPLTRYTPQGDAERWREAEARLATR</sequence>
<evidence type="ECO:0000256" key="6">
    <source>
        <dbReference type="ARBA" id="ARBA00023157"/>
    </source>
</evidence>
<dbReference type="Pfam" id="PF02782">
    <property type="entry name" value="FGGY_C"/>
    <property type="match status" value="1"/>
</dbReference>
<dbReference type="EMBL" id="JAUSWV010000002">
    <property type="protein sequence ID" value="MDQ0584909.1"/>
    <property type="molecule type" value="Genomic_DNA"/>
</dbReference>
<feature type="domain" description="Carbohydrate kinase FGGY C-terminal" evidence="9">
    <location>
        <begin position="252"/>
        <end position="438"/>
    </location>
</feature>
<comment type="similarity">
    <text evidence="1">Belongs to the FGGY kinase family.</text>
</comment>
<comment type="caution">
    <text evidence="10">The sequence shown here is derived from an EMBL/GenBank/DDBJ whole genome shotgun (WGS) entry which is preliminary data.</text>
</comment>
<dbReference type="EC" id="2.7.1.5" evidence="10"/>
<dbReference type="PANTHER" id="PTHR10196:SF93">
    <property type="entry name" value="L-RHAMNULOKINASE"/>
    <property type="match status" value="1"/>
</dbReference>
<evidence type="ECO:0000259" key="9">
    <source>
        <dbReference type="Pfam" id="PF02782"/>
    </source>
</evidence>
<keyword evidence="2 10" id="KW-0808">Transferase</keyword>
<evidence type="ECO:0000256" key="2">
    <source>
        <dbReference type="ARBA" id="ARBA00022679"/>
    </source>
</evidence>
<dbReference type="PANTHER" id="PTHR10196">
    <property type="entry name" value="SUGAR KINASE"/>
    <property type="match status" value="1"/>
</dbReference>
<dbReference type="Proteomes" id="UP001230654">
    <property type="component" value="Unassembled WGS sequence"/>
</dbReference>
<accession>A0ABU0P0Q6</accession>
<feature type="domain" description="Carbohydrate kinase FGGY N-terminal" evidence="8">
    <location>
        <begin position="69"/>
        <end position="241"/>
    </location>
</feature>
<dbReference type="SUPFAM" id="SSF53067">
    <property type="entry name" value="Actin-like ATPase domain"/>
    <property type="match status" value="2"/>
</dbReference>
<dbReference type="Pfam" id="PF00370">
    <property type="entry name" value="FGGY_N"/>
    <property type="match status" value="1"/>
</dbReference>
<protein>
    <submittedName>
        <fullName evidence="10">Rhamnulokinase</fullName>
        <ecNumber evidence="10">2.7.1.5</ecNumber>
    </submittedName>
</protein>
<reference evidence="10 11" key="1">
    <citation type="submission" date="2023-07" db="EMBL/GenBank/DDBJ databases">
        <title>Comparative genomics of wheat-associated soil bacteria to identify genetic determinants of phenazine resistance.</title>
        <authorList>
            <person name="Mouncey N."/>
        </authorList>
    </citation>
    <scope>NUCLEOTIDE SEQUENCE [LARGE SCALE GENOMIC DNA]</scope>
    <source>
        <strain evidence="10 11">B2I6</strain>
    </source>
</reference>
<evidence type="ECO:0000256" key="7">
    <source>
        <dbReference type="ARBA" id="ARBA00023308"/>
    </source>
</evidence>
<keyword evidence="5" id="KW-0067">ATP-binding</keyword>
<evidence type="ECO:0000256" key="1">
    <source>
        <dbReference type="ARBA" id="ARBA00009156"/>
    </source>
</evidence>
<evidence type="ECO:0000256" key="3">
    <source>
        <dbReference type="ARBA" id="ARBA00022741"/>
    </source>
</evidence>
<keyword evidence="7" id="KW-0684">Rhamnose metabolism</keyword>
<evidence type="ECO:0000313" key="10">
    <source>
        <dbReference type="EMBL" id="MDQ0584909.1"/>
    </source>
</evidence>
<dbReference type="CDD" id="cd07771">
    <property type="entry name" value="ASKHA_NBD_FGGY_RhaB-like"/>
    <property type="match status" value="1"/>
</dbReference>
<name>A0ABU0P0Q6_STRRH</name>